<organism evidence="1 2">
    <name type="scientific">Trypanosoma rangeli</name>
    <dbReference type="NCBI Taxonomy" id="5698"/>
    <lineage>
        <taxon>Eukaryota</taxon>
        <taxon>Discoba</taxon>
        <taxon>Euglenozoa</taxon>
        <taxon>Kinetoplastea</taxon>
        <taxon>Metakinetoplastina</taxon>
        <taxon>Trypanosomatida</taxon>
        <taxon>Trypanosomatidae</taxon>
        <taxon>Trypanosoma</taxon>
        <taxon>Herpetosoma</taxon>
    </lineage>
</organism>
<protein>
    <submittedName>
        <fullName evidence="1">Putative GTPase activator protein</fullName>
    </submittedName>
</protein>
<dbReference type="Proteomes" id="UP000283634">
    <property type="component" value="Unassembled WGS sequence"/>
</dbReference>
<name>A0A422NEE6_TRYRA</name>
<sequence length="146" mass="16806">MRQPQKRENEKEGSRWVWRQEDPQRISKAYASSGYHQFSSSAPLTEPYHGEYCDYFACTGFVEQIDVNAWHPLKETNFCLERAWEELGDDHEPAVVPAFLVGTTRWWRMEDSVGHEMESIHETAGDQAGTRALSTYMCEATGEGVR</sequence>
<keyword evidence="2" id="KW-1185">Reference proteome</keyword>
<reference evidence="1 2" key="1">
    <citation type="journal article" date="2018" name="BMC Genomics">
        <title>Genomic comparison of Trypanosoma conorhini and Trypanosoma rangeli to Trypanosoma cruzi strains of high and low virulence.</title>
        <authorList>
            <person name="Bradwell K.R."/>
            <person name="Koparde V.N."/>
            <person name="Matveyev A.V."/>
            <person name="Serrano M.G."/>
            <person name="Alves J.M."/>
            <person name="Parikh H."/>
            <person name="Huang B."/>
            <person name="Lee V."/>
            <person name="Espinosa-Alvarez O."/>
            <person name="Ortiz P.A."/>
            <person name="Costa-Martins A.G."/>
            <person name="Teixeira M.M."/>
            <person name="Buck G.A."/>
        </authorList>
    </citation>
    <scope>NUCLEOTIDE SEQUENCE [LARGE SCALE GENOMIC DNA]</scope>
    <source>
        <strain evidence="1 2">AM80</strain>
    </source>
</reference>
<accession>A0A422NEE6</accession>
<dbReference type="EMBL" id="MKGL01000182">
    <property type="protein sequence ID" value="RNF03846.1"/>
    <property type="molecule type" value="Genomic_DNA"/>
</dbReference>
<dbReference type="AlphaFoldDB" id="A0A422NEE6"/>
<dbReference type="RefSeq" id="XP_029237753.1">
    <property type="nucleotide sequence ID" value="XM_029382416.1"/>
</dbReference>
<evidence type="ECO:0000313" key="1">
    <source>
        <dbReference type="EMBL" id="RNF03846.1"/>
    </source>
</evidence>
<proteinExistence type="predicted"/>
<comment type="caution">
    <text evidence="1">The sequence shown here is derived from an EMBL/GenBank/DDBJ whole genome shotgun (WGS) entry which is preliminary data.</text>
</comment>
<evidence type="ECO:0000313" key="2">
    <source>
        <dbReference type="Proteomes" id="UP000283634"/>
    </source>
</evidence>
<dbReference type="GeneID" id="40329475"/>
<gene>
    <name evidence="1" type="ORF">TraAM80_05542</name>
</gene>